<dbReference type="AlphaFoldDB" id="A0A7W4JQG8"/>
<evidence type="ECO:0000259" key="6">
    <source>
        <dbReference type="PROSITE" id="PS50893"/>
    </source>
</evidence>
<dbReference type="InterPro" id="IPR017871">
    <property type="entry name" value="ABC_transporter-like_CS"/>
</dbReference>
<dbReference type="GO" id="GO:0005524">
    <property type="term" value="F:ATP binding"/>
    <property type="evidence" value="ECO:0007669"/>
    <property type="project" value="UniProtKB-KW"/>
</dbReference>
<reference evidence="7 8" key="1">
    <citation type="submission" date="2020-04" db="EMBL/GenBank/DDBJ databases">
        <title>Description of novel Gluconacetobacter.</title>
        <authorList>
            <person name="Sombolestani A."/>
        </authorList>
    </citation>
    <scope>NUCLEOTIDE SEQUENCE [LARGE SCALE GENOMIC DNA]</scope>
    <source>
        <strain evidence="7 8">LMG 21311</strain>
    </source>
</reference>
<evidence type="ECO:0000313" key="7">
    <source>
        <dbReference type="EMBL" id="MBB2189023.1"/>
    </source>
</evidence>
<dbReference type="Pfam" id="PF00005">
    <property type="entry name" value="ABC_tran"/>
    <property type="match status" value="1"/>
</dbReference>
<dbReference type="SUPFAM" id="SSF52540">
    <property type="entry name" value="P-loop containing nucleoside triphosphate hydrolases"/>
    <property type="match status" value="1"/>
</dbReference>
<keyword evidence="1" id="KW-0813">Transport</keyword>
<feature type="domain" description="ABC transporter" evidence="6">
    <location>
        <begin position="4"/>
        <end position="237"/>
    </location>
</feature>
<dbReference type="RefSeq" id="WP_183118209.1">
    <property type="nucleotide sequence ID" value="NZ_JABEQF010000002.1"/>
</dbReference>
<keyword evidence="4" id="KW-1278">Translocase</keyword>
<comment type="function">
    <text evidence="5">Part of the ABC transporter complex HmuTUV involved in hemin import. Responsible for energy coupling to the transport system.</text>
</comment>
<evidence type="ECO:0000256" key="4">
    <source>
        <dbReference type="ARBA" id="ARBA00022967"/>
    </source>
</evidence>
<evidence type="ECO:0000313" key="8">
    <source>
        <dbReference type="Proteomes" id="UP000555756"/>
    </source>
</evidence>
<comment type="caution">
    <text evidence="7">The sequence shown here is derived from an EMBL/GenBank/DDBJ whole genome shotgun (WGS) entry which is preliminary data.</text>
</comment>
<dbReference type="PANTHER" id="PTHR42794:SF1">
    <property type="entry name" value="HEMIN IMPORT ATP-BINDING PROTEIN HMUV"/>
    <property type="match status" value="1"/>
</dbReference>
<dbReference type="SMART" id="SM00382">
    <property type="entry name" value="AAA"/>
    <property type="match status" value="1"/>
</dbReference>
<dbReference type="Proteomes" id="UP000555756">
    <property type="component" value="Unassembled WGS sequence"/>
</dbReference>
<evidence type="ECO:0000256" key="1">
    <source>
        <dbReference type="ARBA" id="ARBA00022448"/>
    </source>
</evidence>
<keyword evidence="2" id="KW-0547">Nucleotide-binding</keyword>
<dbReference type="EMBL" id="JABEQF010000002">
    <property type="protein sequence ID" value="MBB2189023.1"/>
    <property type="molecule type" value="Genomic_DNA"/>
</dbReference>
<dbReference type="Gene3D" id="3.40.50.300">
    <property type="entry name" value="P-loop containing nucleotide triphosphate hydrolases"/>
    <property type="match status" value="1"/>
</dbReference>
<dbReference type="InterPro" id="IPR027417">
    <property type="entry name" value="P-loop_NTPase"/>
</dbReference>
<evidence type="ECO:0000256" key="3">
    <source>
        <dbReference type="ARBA" id="ARBA00022840"/>
    </source>
</evidence>
<evidence type="ECO:0000256" key="5">
    <source>
        <dbReference type="ARBA" id="ARBA00037066"/>
    </source>
</evidence>
<organism evidence="7 8">
    <name type="scientific">Gluconacetobacter azotocaptans</name>
    <dbReference type="NCBI Taxonomy" id="142834"/>
    <lineage>
        <taxon>Bacteria</taxon>
        <taxon>Pseudomonadati</taxon>
        <taxon>Pseudomonadota</taxon>
        <taxon>Alphaproteobacteria</taxon>
        <taxon>Acetobacterales</taxon>
        <taxon>Acetobacteraceae</taxon>
        <taxon>Gluconacetobacter</taxon>
    </lineage>
</organism>
<keyword evidence="8" id="KW-1185">Reference proteome</keyword>
<dbReference type="InterPro" id="IPR003439">
    <property type="entry name" value="ABC_transporter-like_ATP-bd"/>
</dbReference>
<dbReference type="GO" id="GO:0016887">
    <property type="term" value="F:ATP hydrolysis activity"/>
    <property type="evidence" value="ECO:0007669"/>
    <property type="project" value="InterPro"/>
</dbReference>
<accession>A0A7W4JQG8</accession>
<sequence>MTGLVARDVALSLGGRVVLHPSSAGVAPGELVGLIGPNGAGKSTLLRVMAGMQPPDQGQVVLEGRPLATAGRTWRARTLSFLPQDEVPPPPMHVADLVALGRLPYRAHPDRARDGAAVTRALAEADLLALRDRPASRLSGGERARMRLARALAVEAPYLLADEPVAALDPAHALAVMDVFRRLAAGGAGVVVVLHDLMLAARFCDRIVLMHAGQVAAQGRPADVLTDAALRAVYGVEVRRIEDAVIPWRLAGATE</sequence>
<protein>
    <submittedName>
        <fullName evidence="7">ABC transporter ATP-binding protein</fullName>
    </submittedName>
</protein>
<dbReference type="CDD" id="cd03214">
    <property type="entry name" value="ABC_Iron-Siderophores_B12_Hemin"/>
    <property type="match status" value="1"/>
</dbReference>
<evidence type="ECO:0000256" key="2">
    <source>
        <dbReference type="ARBA" id="ARBA00022741"/>
    </source>
</evidence>
<dbReference type="PROSITE" id="PS00211">
    <property type="entry name" value="ABC_TRANSPORTER_1"/>
    <property type="match status" value="1"/>
</dbReference>
<gene>
    <name evidence="7" type="ORF">HLH34_03470</name>
</gene>
<dbReference type="InterPro" id="IPR003593">
    <property type="entry name" value="AAA+_ATPase"/>
</dbReference>
<proteinExistence type="predicted"/>
<dbReference type="PROSITE" id="PS50893">
    <property type="entry name" value="ABC_TRANSPORTER_2"/>
    <property type="match status" value="1"/>
</dbReference>
<name>A0A7W4JQG8_9PROT</name>
<dbReference type="PANTHER" id="PTHR42794">
    <property type="entry name" value="HEMIN IMPORT ATP-BINDING PROTEIN HMUV"/>
    <property type="match status" value="1"/>
</dbReference>
<keyword evidence="3 7" id="KW-0067">ATP-binding</keyword>